<reference evidence="6 7" key="1">
    <citation type="submission" date="2021-01" db="EMBL/GenBank/DDBJ databases">
        <title>Whole genome shotgun sequence of Actinoplanes couchii NBRC 106145.</title>
        <authorList>
            <person name="Komaki H."/>
            <person name="Tamura T."/>
        </authorList>
    </citation>
    <scope>NUCLEOTIDE SEQUENCE [LARGE SCALE GENOMIC DNA]</scope>
    <source>
        <strain evidence="6 7">NBRC 106145</strain>
    </source>
</reference>
<dbReference type="Proteomes" id="UP000612282">
    <property type="component" value="Unassembled WGS sequence"/>
</dbReference>
<feature type="domain" description="HTH tetR-type" evidence="5">
    <location>
        <begin position="13"/>
        <end position="73"/>
    </location>
</feature>
<evidence type="ECO:0000313" key="6">
    <source>
        <dbReference type="EMBL" id="GID54317.1"/>
    </source>
</evidence>
<dbReference type="InterPro" id="IPR050109">
    <property type="entry name" value="HTH-type_TetR-like_transc_reg"/>
</dbReference>
<dbReference type="InterPro" id="IPR001647">
    <property type="entry name" value="HTH_TetR"/>
</dbReference>
<evidence type="ECO:0000313" key="7">
    <source>
        <dbReference type="Proteomes" id="UP000612282"/>
    </source>
</evidence>
<keyword evidence="7" id="KW-1185">Reference proteome</keyword>
<protein>
    <submittedName>
        <fullName evidence="6">TetR family transcriptional regulator</fullName>
    </submittedName>
</protein>
<proteinExistence type="predicted"/>
<evidence type="ECO:0000256" key="1">
    <source>
        <dbReference type="ARBA" id="ARBA00023015"/>
    </source>
</evidence>
<sequence>MTTLQTPRRRDAVKTRRMLLDAAVHRFTQHGYAATTVRDIADDAGVNVALISRYFRSKEGLFEACLSHSVEELERTAADVPPDRTAEEIARQMAGPCARGVPHNLVLLLRKSGDEAADRIRLDLLRSYSERLAAATGHQELLRAQVMIAAAAGIALLHAKTDMTPLATATETDLFGPLCDMIESLLIKTD</sequence>
<evidence type="ECO:0000256" key="4">
    <source>
        <dbReference type="PROSITE-ProRule" id="PRU00335"/>
    </source>
</evidence>
<accession>A0ABQ3X770</accession>
<keyword evidence="3" id="KW-0804">Transcription</keyword>
<evidence type="ECO:0000256" key="3">
    <source>
        <dbReference type="ARBA" id="ARBA00023163"/>
    </source>
</evidence>
<dbReference type="PRINTS" id="PR00455">
    <property type="entry name" value="HTHTETR"/>
</dbReference>
<dbReference type="PROSITE" id="PS01081">
    <property type="entry name" value="HTH_TETR_1"/>
    <property type="match status" value="1"/>
</dbReference>
<organism evidence="6 7">
    <name type="scientific">Actinoplanes couchii</name>
    <dbReference type="NCBI Taxonomy" id="403638"/>
    <lineage>
        <taxon>Bacteria</taxon>
        <taxon>Bacillati</taxon>
        <taxon>Actinomycetota</taxon>
        <taxon>Actinomycetes</taxon>
        <taxon>Micromonosporales</taxon>
        <taxon>Micromonosporaceae</taxon>
        <taxon>Actinoplanes</taxon>
    </lineage>
</organism>
<evidence type="ECO:0000259" key="5">
    <source>
        <dbReference type="PROSITE" id="PS50977"/>
    </source>
</evidence>
<dbReference type="Pfam" id="PF00440">
    <property type="entry name" value="TetR_N"/>
    <property type="match status" value="1"/>
</dbReference>
<name>A0ABQ3X770_9ACTN</name>
<feature type="DNA-binding region" description="H-T-H motif" evidence="4">
    <location>
        <begin position="36"/>
        <end position="55"/>
    </location>
</feature>
<dbReference type="EMBL" id="BOMG01000039">
    <property type="protein sequence ID" value="GID54317.1"/>
    <property type="molecule type" value="Genomic_DNA"/>
</dbReference>
<dbReference type="PROSITE" id="PS50977">
    <property type="entry name" value="HTH_TETR_2"/>
    <property type="match status" value="1"/>
</dbReference>
<comment type="caution">
    <text evidence="6">The sequence shown here is derived from an EMBL/GenBank/DDBJ whole genome shotgun (WGS) entry which is preliminary data.</text>
</comment>
<evidence type="ECO:0000256" key="2">
    <source>
        <dbReference type="ARBA" id="ARBA00023125"/>
    </source>
</evidence>
<dbReference type="SUPFAM" id="SSF46689">
    <property type="entry name" value="Homeodomain-like"/>
    <property type="match status" value="1"/>
</dbReference>
<dbReference type="Gene3D" id="1.10.357.10">
    <property type="entry name" value="Tetracycline Repressor, domain 2"/>
    <property type="match status" value="1"/>
</dbReference>
<dbReference type="RefSeq" id="WP_239145127.1">
    <property type="nucleotide sequence ID" value="NZ_BAAAQE010000035.1"/>
</dbReference>
<keyword evidence="1" id="KW-0805">Transcription regulation</keyword>
<gene>
    <name evidence="6" type="ORF">Aco03nite_027210</name>
</gene>
<dbReference type="SUPFAM" id="SSF48498">
    <property type="entry name" value="Tetracyclin repressor-like, C-terminal domain"/>
    <property type="match status" value="1"/>
</dbReference>
<dbReference type="PANTHER" id="PTHR30055">
    <property type="entry name" value="HTH-TYPE TRANSCRIPTIONAL REGULATOR RUTR"/>
    <property type="match status" value="1"/>
</dbReference>
<dbReference type="InterPro" id="IPR023772">
    <property type="entry name" value="DNA-bd_HTH_TetR-type_CS"/>
</dbReference>
<dbReference type="InterPro" id="IPR036271">
    <property type="entry name" value="Tet_transcr_reg_TetR-rel_C_sf"/>
</dbReference>
<keyword evidence="2 4" id="KW-0238">DNA-binding</keyword>
<dbReference type="InterPro" id="IPR009057">
    <property type="entry name" value="Homeodomain-like_sf"/>
</dbReference>
<dbReference type="PANTHER" id="PTHR30055:SF234">
    <property type="entry name" value="HTH-TYPE TRANSCRIPTIONAL REGULATOR BETI"/>
    <property type="match status" value="1"/>
</dbReference>